<dbReference type="EMBL" id="HBHR01024253">
    <property type="protein sequence ID" value="CAD9875657.1"/>
    <property type="molecule type" value="Transcribed_RNA"/>
</dbReference>
<feature type="region of interest" description="Disordered" evidence="1">
    <location>
        <begin position="125"/>
        <end position="165"/>
    </location>
</feature>
<protein>
    <submittedName>
        <fullName evidence="2">Uncharacterized protein</fullName>
    </submittedName>
</protein>
<reference evidence="2" key="1">
    <citation type="submission" date="2021-01" db="EMBL/GenBank/DDBJ databases">
        <authorList>
            <person name="Corre E."/>
            <person name="Pelletier E."/>
            <person name="Niang G."/>
            <person name="Scheremetjew M."/>
            <person name="Finn R."/>
            <person name="Kale V."/>
            <person name="Holt S."/>
            <person name="Cochrane G."/>
            <person name="Meng A."/>
            <person name="Brown T."/>
            <person name="Cohen L."/>
        </authorList>
    </citation>
    <scope>NUCLEOTIDE SEQUENCE</scope>
    <source>
        <strain evidence="2">CCMP1661</strain>
    </source>
</reference>
<evidence type="ECO:0000313" key="2">
    <source>
        <dbReference type="EMBL" id="CAD9875657.1"/>
    </source>
</evidence>
<name>A0A7S2V6S3_9STRA</name>
<gene>
    <name evidence="2" type="ORF">FJAP1339_LOCUS12460</name>
</gene>
<sequence length="165" mass="18596">MVTKNPFQPRAKTTQNDNWFMLNPFPRQANSSKPSQHDVDAAASNEVLGEVQAQEGLPHAHAKCSPPFSSWLHGGHGRGVHDCEVHGRAVHGREVQGREGHSHDREVHGREIHGHEVHVHEVHGHEDHGHEGHGHEGHGHEDHDQEDHAYEDHDHDDYGDRESRN</sequence>
<organism evidence="2">
    <name type="scientific">Fibrocapsa japonica</name>
    <dbReference type="NCBI Taxonomy" id="94617"/>
    <lineage>
        <taxon>Eukaryota</taxon>
        <taxon>Sar</taxon>
        <taxon>Stramenopiles</taxon>
        <taxon>Ochrophyta</taxon>
        <taxon>Raphidophyceae</taxon>
        <taxon>Chattonellales</taxon>
        <taxon>Chattonellaceae</taxon>
        <taxon>Fibrocapsa</taxon>
    </lineage>
</organism>
<accession>A0A7S2V6S3</accession>
<feature type="region of interest" description="Disordered" evidence="1">
    <location>
        <begin position="1"/>
        <end position="41"/>
    </location>
</feature>
<dbReference type="AlphaFoldDB" id="A0A7S2V6S3"/>
<evidence type="ECO:0000256" key="1">
    <source>
        <dbReference type="SAM" id="MobiDB-lite"/>
    </source>
</evidence>
<proteinExistence type="predicted"/>